<feature type="transmembrane region" description="Helical" evidence="2">
    <location>
        <begin position="722"/>
        <end position="742"/>
    </location>
</feature>
<reference evidence="6" key="1">
    <citation type="submission" date="2024-06" db="EMBL/GenBank/DDBJ databases">
        <title>Multi-omics analyses provide insights into the biosynthesis of the anticancer antibiotic pleurotin in Hohenbuehelia grisea.</title>
        <authorList>
            <person name="Weaver J.A."/>
            <person name="Alberti F."/>
        </authorList>
    </citation>
    <scope>NUCLEOTIDE SEQUENCE [LARGE SCALE GENOMIC DNA]</scope>
    <source>
        <strain evidence="6">T-177</strain>
    </source>
</reference>
<keyword evidence="6" id="KW-1185">Reference proteome</keyword>
<feature type="compositionally biased region" description="Basic and acidic residues" evidence="1">
    <location>
        <begin position="437"/>
        <end position="446"/>
    </location>
</feature>
<proteinExistence type="predicted"/>
<evidence type="ECO:0000259" key="3">
    <source>
        <dbReference type="Pfam" id="PF10334"/>
    </source>
</evidence>
<feature type="transmembrane region" description="Helical" evidence="2">
    <location>
        <begin position="815"/>
        <end position="833"/>
    </location>
</feature>
<feature type="transmembrane region" description="Helical" evidence="2">
    <location>
        <begin position="748"/>
        <end position="769"/>
    </location>
</feature>
<feature type="domain" description="DUF2421" evidence="3">
    <location>
        <begin position="833"/>
        <end position="1100"/>
    </location>
</feature>
<comment type="caution">
    <text evidence="5">The sequence shown here is derived from an EMBL/GenBank/DDBJ whole genome shotgun (WGS) entry which is preliminary data.</text>
</comment>
<feature type="transmembrane region" description="Helical" evidence="2">
    <location>
        <begin position="204"/>
        <end position="223"/>
    </location>
</feature>
<feature type="transmembrane region" description="Helical" evidence="2">
    <location>
        <begin position="776"/>
        <end position="795"/>
    </location>
</feature>
<evidence type="ECO:0000256" key="1">
    <source>
        <dbReference type="SAM" id="MobiDB-lite"/>
    </source>
</evidence>
<dbReference type="PANTHER" id="PTHR37994:SF3">
    <property type="entry name" value="ER TRANSPORTER 6TM N-TERMINAL DOMAIN-CONTAINING PROTEIN"/>
    <property type="match status" value="1"/>
</dbReference>
<dbReference type="EMBL" id="JASNQZ010000007">
    <property type="protein sequence ID" value="KAL0954522.1"/>
    <property type="molecule type" value="Genomic_DNA"/>
</dbReference>
<feature type="transmembrane region" description="Helical" evidence="2">
    <location>
        <begin position="670"/>
        <end position="687"/>
    </location>
</feature>
<dbReference type="Pfam" id="PF10334">
    <property type="entry name" value="BRE4"/>
    <property type="match status" value="1"/>
</dbReference>
<dbReference type="InterPro" id="IPR018820">
    <property type="entry name" value="BRE4-related_DUF2421"/>
</dbReference>
<keyword evidence="2" id="KW-1133">Transmembrane helix</keyword>
<sequence length="1126" mass="122812">MADNDELKPRPKGIYAWLLPALKSRRKWKTFIRCIAVLASTVILLVDEVTLRSMGQAGFFAAVLAIMLPPSLPLSVFILATLTLVIGMMLGWAWGTAAQAAALHARSQTLLAQRLQQAQASFVQGVSPQLQMRQMIFSGYFLDPRSSAVYGAFIFIGVFFLAAMRGALPSLALLSIFGMILVDVICVTGPLIYQQQYVTIPKQFLIPTGYYVGVAVASLVLIFPESLNHNWLATFVEGTLVPARQLLALQSKALDLLIGRKDLDRSRNAFTSLADEGVQLRRSMMEASKGLISQVGLADLECSIGRLGPGDLKRVSSDLRGLMFRAGGIIAFQNFMYEVNAVDLREAERKANDTNFDGTANLTRVEALRAHLRSREAEHGHDLSALAPLLAEASADVRAASEAAFDTTMEWFRDCNSGRWTGFLRAHGLLRSKKRKDGPSSEKSSETTDVLEMTSLTPEERLKVLQACLARLEDAMASFQSKGRAQLIEPYKKFFDPKTGKLLDTHKPPPGSRPTTRTGPQVFSTRSLFICFLFVDTHLVFSSAVSSLLKLAICLETKRPVSRFWAPSGFGKIGRKLTGQYNVDSPLSMGSDRNPASFGPLDPEDDGTSEADSLAQANKPRGGDETTPLPPLEAHSPRNPDALPPTTGWGRTGVRLGAVVKWFRSPEGVFALRSAVVSLALWIPAVCPSSAKLYYDKKGMWALIMGQTALAIYAGDQIAGLFFRLIATAAGLLLGMAAWYVGAGSGPGNPYGIVISTTVFIAPFLFLRIVAPPQDILTWAMTGITIVFVTGYSWIDSNLPQLSNPGVGYKLGWMRALLVVIGFTAGFIVMLFPRPTSARTHVRHTLAATLDEFGRLFGSEIEAILAEEARGRQGIVERPTFHRDDVDLDTVSPKERRVRQLGERALQVATRLQELAPSLVTGKWEPQVQGLWPQAKYVALHAAQSKLLSSLSLLVGAFIRLDTKWCTILVHKTPFVNPNLLADIFSTIAILSHALNGAHALPAGLPRLHERLIYHDRHSLTAAHSRGASTNSNAAEISLDELDPSPEKIDGASIGFDELSLDLLMDEQLPAHATAVIAISRIIGCLDDIAGIIRDLCGETSYEGISALHQEYVGREERGLYYRPGA</sequence>
<feature type="region of interest" description="Disordered" evidence="1">
    <location>
        <begin position="499"/>
        <end position="519"/>
    </location>
</feature>
<keyword evidence="2" id="KW-0812">Transmembrane</keyword>
<organism evidence="5 6">
    <name type="scientific">Hohenbuehelia grisea</name>
    <dbReference type="NCBI Taxonomy" id="104357"/>
    <lineage>
        <taxon>Eukaryota</taxon>
        <taxon>Fungi</taxon>
        <taxon>Dikarya</taxon>
        <taxon>Basidiomycota</taxon>
        <taxon>Agaricomycotina</taxon>
        <taxon>Agaricomycetes</taxon>
        <taxon>Agaricomycetidae</taxon>
        <taxon>Agaricales</taxon>
        <taxon>Pleurotineae</taxon>
        <taxon>Pleurotaceae</taxon>
        <taxon>Hohenbuehelia</taxon>
    </lineage>
</organism>
<dbReference type="InterPro" id="IPR018823">
    <property type="entry name" value="ArAE_2_N"/>
</dbReference>
<protein>
    <recommendedName>
        <fullName evidence="7">ER transporter 6TM N-terminal domain-containing protein</fullName>
    </recommendedName>
</protein>
<evidence type="ECO:0008006" key="7">
    <source>
        <dbReference type="Google" id="ProtNLM"/>
    </source>
</evidence>
<name>A0ABR3JFS1_9AGAR</name>
<evidence type="ECO:0000259" key="4">
    <source>
        <dbReference type="Pfam" id="PF10337"/>
    </source>
</evidence>
<keyword evidence="2" id="KW-0472">Membrane</keyword>
<evidence type="ECO:0000256" key="2">
    <source>
        <dbReference type="SAM" id="Phobius"/>
    </source>
</evidence>
<accession>A0ABR3JFS1</accession>
<dbReference type="Proteomes" id="UP001556367">
    <property type="component" value="Unassembled WGS sequence"/>
</dbReference>
<feature type="domain" description="Putative ER transporter 6TM N-terminal" evidence="4">
    <location>
        <begin position="16"/>
        <end position="437"/>
    </location>
</feature>
<feature type="region of interest" description="Disordered" evidence="1">
    <location>
        <begin position="432"/>
        <end position="451"/>
    </location>
</feature>
<evidence type="ECO:0000313" key="6">
    <source>
        <dbReference type="Proteomes" id="UP001556367"/>
    </source>
</evidence>
<feature type="transmembrane region" description="Helical" evidence="2">
    <location>
        <begin position="147"/>
        <end position="164"/>
    </location>
</feature>
<feature type="transmembrane region" description="Helical" evidence="2">
    <location>
        <begin position="171"/>
        <end position="192"/>
    </location>
</feature>
<feature type="transmembrane region" description="Helical" evidence="2">
    <location>
        <begin position="30"/>
        <end position="46"/>
    </location>
</feature>
<evidence type="ECO:0000313" key="5">
    <source>
        <dbReference type="EMBL" id="KAL0954522.1"/>
    </source>
</evidence>
<feature type="transmembrane region" description="Helical" evidence="2">
    <location>
        <begin position="76"/>
        <end position="94"/>
    </location>
</feature>
<gene>
    <name evidence="5" type="ORF">HGRIS_003489</name>
</gene>
<feature type="region of interest" description="Disordered" evidence="1">
    <location>
        <begin position="584"/>
        <end position="649"/>
    </location>
</feature>
<dbReference type="Pfam" id="PF10337">
    <property type="entry name" value="ArAE_2_N"/>
    <property type="match status" value="1"/>
</dbReference>
<dbReference type="PANTHER" id="PTHR37994">
    <property type="entry name" value="ARAE_2_N DOMAIN-CONTAINING PROTEIN-RELATED"/>
    <property type="match status" value="1"/>
</dbReference>